<keyword evidence="2" id="KW-0521">NADP</keyword>
<dbReference type="OrthoDB" id="300709at2759"/>
<comment type="similarity">
    <text evidence="1">Belongs to the NmrA-type oxidoreductase family.</text>
</comment>
<dbReference type="Gene3D" id="3.40.50.720">
    <property type="entry name" value="NAD(P)-binding Rossmann-like Domain"/>
    <property type="match status" value="1"/>
</dbReference>
<dbReference type="PANTHER" id="PTHR42748:SF14">
    <property type="entry name" value="SNOAL-LIKE DOMAIN-CONTAINING PROTEIN"/>
    <property type="match status" value="1"/>
</dbReference>
<dbReference type="InterPro" id="IPR008030">
    <property type="entry name" value="NmrA-like"/>
</dbReference>
<dbReference type="Proteomes" id="UP000053593">
    <property type="component" value="Unassembled WGS sequence"/>
</dbReference>
<evidence type="ECO:0000313" key="5">
    <source>
        <dbReference type="Proteomes" id="UP000053593"/>
    </source>
</evidence>
<evidence type="ECO:0000256" key="2">
    <source>
        <dbReference type="ARBA" id="ARBA00022857"/>
    </source>
</evidence>
<protein>
    <recommendedName>
        <fullName evidence="3">NmrA-like domain-containing protein</fullName>
    </recommendedName>
</protein>
<keyword evidence="5" id="KW-1185">Reference proteome</keyword>
<dbReference type="InterPro" id="IPR036291">
    <property type="entry name" value="NAD(P)-bd_dom_sf"/>
</dbReference>
<dbReference type="EMBL" id="KN834783">
    <property type="protein sequence ID" value="KIK58717.1"/>
    <property type="molecule type" value="Genomic_DNA"/>
</dbReference>
<gene>
    <name evidence="4" type="ORF">GYMLUDRAFT_1005596</name>
</gene>
<sequence length="338" mass="37694">MSKKVLVIGATGSQGIPVIAALLAPDEAGNPSPYSVRAFTRNPLSKKAQILASLPGVEVFKGSFDDMSTLAPAMEGCYGIFANTDTAVVGEQGEIYAAIKMFEKAHCVPQMRHFIWSSLDYGYKFGGYDPKYNAPHMNAKGIFTEFLRVQDSDPSGKAFAWTVLTTGPYIENLAGRMLGPQPQRENGALVFDTPTKDGLIPMISLDDIAWWTRYTFDHLPETSGQELKIATEMMSINQVVEIFTRVTGIPAVRKHISVEEYWAKRSSFTPMRYLEATYSAVCNVWRDTILTRDMEWIRKVHPTGFTLETWIKTKGYDGSLVPDMSHLPSEAERKLLSK</sequence>
<evidence type="ECO:0000256" key="1">
    <source>
        <dbReference type="ARBA" id="ARBA00006328"/>
    </source>
</evidence>
<dbReference type="Pfam" id="PF05368">
    <property type="entry name" value="NmrA"/>
    <property type="match status" value="1"/>
</dbReference>
<feature type="domain" description="NmrA-like" evidence="3">
    <location>
        <begin position="1"/>
        <end position="264"/>
    </location>
</feature>
<proteinExistence type="inferred from homology"/>
<dbReference type="Gene3D" id="3.90.25.10">
    <property type="entry name" value="UDP-galactose 4-epimerase, domain 1"/>
    <property type="match status" value="1"/>
</dbReference>
<reference evidence="4 5" key="1">
    <citation type="submission" date="2014-04" db="EMBL/GenBank/DDBJ databases">
        <title>Evolutionary Origins and Diversification of the Mycorrhizal Mutualists.</title>
        <authorList>
            <consortium name="DOE Joint Genome Institute"/>
            <consortium name="Mycorrhizal Genomics Consortium"/>
            <person name="Kohler A."/>
            <person name="Kuo A."/>
            <person name="Nagy L.G."/>
            <person name="Floudas D."/>
            <person name="Copeland A."/>
            <person name="Barry K.W."/>
            <person name="Cichocki N."/>
            <person name="Veneault-Fourrey C."/>
            <person name="LaButti K."/>
            <person name="Lindquist E.A."/>
            <person name="Lipzen A."/>
            <person name="Lundell T."/>
            <person name="Morin E."/>
            <person name="Murat C."/>
            <person name="Riley R."/>
            <person name="Ohm R."/>
            <person name="Sun H."/>
            <person name="Tunlid A."/>
            <person name="Henrissat B."/>
            <person name="Grigoriev I.V."/>
            <person name="Hibbett D.S."/>
            <person name="Martin F."/>
        </authorList>
    </citation>
    <scope>NUCLEOTIDE SEQUENCE [LARGE SCALE GENOMIC DNA]</scope>
    <source>
        <strain evidence="4 5">FD-317 M1</strain>
    </source>
</reference>
<dbReference type="PANTHER" id="PTHR42748">
    <property type="entry name" value="NITROGEN METABOLITE REPRESSION PROTEIN NMRA FAMILY MEMBER"/>
    <property type="match status" value="1"/>
</dbReference>
<evidence type="ECO:0000313" key="4">
    <source>
        <dbReference type="EMBL" id="KIK58717.1"/>
    </source>
</evidence>
<dbReference type="SUPFAM" id="SSF51735">
    <property type="entry name" value="NAD(P)-binding Rossmann-fold domains"/>
    <property type="match status" value="1"/>
</dbReference>
<organism evidence="4 5">
    <name type="scientific">Collybiopsis luxurians FD-317 M1</name>
    <dbReference type="NCBI Taxonomy" id="944289"/>
    <lineage>
        <taxon>Eukaryota</taxon>
        <taxon>Fungi</taxon>
        <taxon>Dikarya</taxon>
        <taxon>Basidiomycota</taxon>
        <taxon>Agaricomycotina</taxon>
        <taxon>Agaricomycetes</taxon>
        <taxon>Agaricomycetidae</taxon>
        <taxon>Agaricales</taxon>
        <taxon>Marasmiineae</taxon>
        <taxon>Omphalotaceae</taxon>
        <taxon>Collybiopsis</taxon>
        <taxon>Collybiopsis luxurians</taxon>
    </lineage>
</organism>
<dbReference type="HOGENOM" id="CLU_007383_8_0_1"/>
<dbReference type="CDD" id="cd05251">
    <property type="entry name" value="NmrA_like_SDR_a"/>
    <property type="match status" value="1"/>
</dbReference>
<dbReference type="GO" id="GO:0005634">
    <property type="term" value="C:nucleus"/>
    <property type="evidence" value="ECO:0007669"/>
    <property type="project" value="TreeGrafter"/>
</dbReference>
<evidence type="ECO:0000259" key="3">
    <source>
        <dbReference type="Pfam" id="PF05368"/>
    </source>
</evidence>
<accession>A0A0D0CJW2</accession>
<dbReference type="AlphaFoldDB" id="A0A0D0CJW2"/>
<dbReference type="InterPro" id="IPR051164">
    <property type="entry name" value="NmrA-like_oxidored"/>
</dbReference>
<name>A0A0D0CJW2_9AGAR</name>